<evidence type="ECO:0000256" key="5">
    <source>
        <dbReference type="ARBA" id="ARBA00035202"/>
    </source>
</evidence>
<keyword evidence="3 6" id="KW-0689">Ribosomal protein</keyword>
<dbReference type="Gene3D" id="3.30.70.1730">
    <property type="match status" value="1"/>
</dbReference>
<dbReference type="RefSeq" id="WP_166919286.1">
    <property type="nucleotide sequence ID" value="NZ_JAASRN010000002.1"/>
</dbReference>
<dbReference type="Pfam" id="PF00466">
    <property type="entry name" value="Ribosomal_L10"/>
    <property type="match status" value="1"/>
</dbReference>
<keyword evidence="6" id="KW-0694">RNA-binding</keyword>
<evidence type="ECO:0000313" key="8">
    <source>
        <dbReference type="Proteomes" id="UP000537126"/>
    </source>
</evidence>
<dbReference type="InterPro" id="IPR001790">
    <property type="entry name" value="Ribosomal_uL10"/>
</dbReference>
<comment type="function">
    <text evidence="1 6">Forms part of the ribosomal stalk, playing a central role in the interaction of the ribosome with GTP-bound translation factors.</text>
</comment>
<comment type="similarity">
    <text evidence="2 6">Belongs to the universal ribosomal protein uL10 family.</text>
</comment>
<evidence type="ECO:0000256" key="3">
    <source>
        <dbReference type="ARBA" id="ARBA00022980"/>
    </source>
</evidence>
<dbReference type="NCBIfam" id="NF000955">
    <property type="entry name" value="PRK00099.1-1"/>
    <property type="match status" value="1"/>
</dbReference>
<evidence type="ECO:0000256" key="6">
    <source>
        <dbReference type="HAMAP-Rule" id="MF_00362"/>
    </source>
</evidence>
<reference evidence="7 8" key="1">
    <citation type="submission" date="2020-03" db="EMBL/GenBank/DDBJ databases">
        <title>Genomic Encyclopedia of Type Strains, Phase IV (KMG-IV): sequencing the most valuable type-strain genomes for metagenomic binning, comparative biology and taxonomic classification.</title>
        <authorList>
            <person name="Goeker M."/>
        </authorList>
    </citation>
    <scope>NUCLEOTIDE SEQUENCE [LARGE SCALE GENOMIC DNA]</scope>
    <source>
        <strain evidence="7 8">DSM 5718</strain>
    </source>
</reference>
<dbReference type="Gene3D" id="6.10.250.290">
    <property type="match status" value="1"/>
</dbReference>
<dbReference type="Proteomes" id="UP000537126">
    <property type="component" value="Unassembled WGS sequence"/>
</dbReference>
<comment type="subunit">
    <text evidence="6">Part of the ribosomal stalk of the 50S ribosomal subunit. The N-terminus interacts with L11 and the large rRNA to form the base of the stalk. The C-terminus forms an elongated spine to which L12 dimers bind in a sequential fashion forming a multimeric L10(L12)X complex.</text>
</comment>
<dbReference type="InterPro" id="IPR022973">
    <property type="entry name" value="Ribosomal_uL10_bac"/>
</dbReference>
<dbReference type="GO" id="GO:0015934">
    <property type="term" value="C:large ribosomal subunit"/>
    <property type="evidence" value="ECO:0007669"/>
    <property type="project" value="InterPro"/>
</dbReference>
<proteinExistence type="inferred from homology"/>
<dbReference type="InterPro" id="IPR002363">
    <property type="entry name" value="Ribosomal_uL10_CS_bac"/>
</dbReference>
<keyword evidence="6" id="KW-0699">rRNA-binding</keyword>
<dbReference type="InterPro" id="IPR047865">
    <property type="entry name" value="Ribosomal_uL10_bac_type"/>
</dbReference>
<sequence>MTREEKALLIEELANKFAKTDYFYIVDASGFTVAQINELRRACFKAGVEYKVAKNTLIRKALEKSQKGNLEAFNEKVLKGYSAVMFASEEAANAPAKIVDEYRKKHKSEKPILKGAFIDSDTYIGNEHLETLVSLKSKQELLGEIIGLLQSPARNVISALQGQGQKIAGILKTLEERAAS</sequence>
<protein>
    <recommendedName>
        <fullName evidence="5 6">Large ribosomal subunit protein uL10</fullName>
    </recommendedName>
</protein>
<dbReference type="PROSITE" id="PS01109">
    <property type="entry name" value="RIBOSOMAL_L10"/>
    <property type="match status" value="1"/>
</dbReference>
<name>A0A846MR13_9BACT</name>
<dbReference type="GO" id="GO:0006412">
    <property type="term" value="P:translation"/>
    <property type="evidence" value="ECO:0007669"/>
    <property type="project" value="UniProtKB-UniRule"/>
</dbReference>
<dbReference type="GO" id="GO:0070180">
    <property type="term" value="F:large ribosomal subunit rRNA binding"/>
    <property type="evidence" value="ECO:0007669"/>
    <property type="project" value="UniProtKB-UniRule"/>
</dbReference>
<evidence type="ECO:0000256" key="2">
    <source>
        <dbReference type="ARBA" id="ARBA00008889"/>
    </source>
</evidence>
<evidence type="ECO:0000313" key="7">
    <source>
        <dbReference type="EMBL" id="NIK74016.1"/>
    </source>
</evidence>
<evidence type="ECO:0000256" key="4">
    <source>
        <dbReference type="ARBA" id="ARBA00023274"/>
    </source>
</evidence>
<evidence type="ECO:0000256" key="1">
    <source>
        <dbReference type="ARBA" id="ARBA00002633"/>
    </source>
</evidence>
<dbReference type="AlphaFoldDB" id="A0A846MR13"/>
<dbReference type="PANTHER" id="PTHR11560">
    <property type="entry name" value="39S RIBOSOMAL PROTEIN L10, MITOCHONDRIAL"/>
    <property type="match status" value="1"/>
</dbReference>
<comment type="caution">
    <text evidence="7">The sequence shown here is derived from an EMBL/GenBank/DDBJ whole genome shotgun (WGS) entry which is preliminary data.</text>
</comment>
<dbReference type="EMBL" id="JAASRN010000002">
    <property type="protein sequence ID" value="NIK74016.1"/>
    <property type="molecule type" value="Genomic_DNA"/>
</dbReference>
<organism evidence="7 8">
    <name type="scientific">Thermonema lapsum</name>
    <dbReference type="NCBI Taxonomy" id="28195"/>
    <lineage>
        <taxon>Bacteria</taxon>
        <taxon>Pseudomonadati</taxon>
        <taxon>Bacteroidota</taxon>
        <taxon>Cytophagia</taxon>
        <taxon>Cytophagales</taxon>
        <taxon>Thermonemataceae</taxon>
        <taxon>Thermonema</taxon>
    </lineage>
</organism>
<dbReference type="SUPFAM" id="SSF160369">
    <property type="entry name" value="Ribosomal protein L10-like"/>
    <property type="match status" value="1"/>
</dbReference>
<keyword evidence="4 6" id="KW-0687">Ribonucleoprotein</keyword>
<dbReference type="CDD" id="cd05797">
    <property type="entry name" value="Ribosomal_L10"/>
    <property type="match status" value="1"/>
</dbReference>
<keyword evidence="8" id="KW-1185">Reference proteome</keyword>
<gene>
    <name evidence="6" type="primary">rplJ</name>
    <name evidence="7" type="ORF">FHS56_001529</name>
</gene>
<dbReference type="GO" id="GO:0003735">
    <property type="term" value="F:structural constituent of ribosome"/>
    <property type="evidence" value="ECO:0007669"/>
    <property type="project" value="InterPro"/>
</dbReference>
<dbReference type="InterPro" id="IPR043141">
    <property type="entry name" value="Ribosomal_uL10-like_sf"/>
</dbReference>
<accession>A0A846MR13</accession>
<dbReference type="HAMAP" id="MF_00362">
    <property type="entry name" value="Ribosomal_uL10"/>
    <property type="match status" value="1"/>
</dbReference>